<dbReference type="EMBL" id="QXFT01008934">
    <property type="protein sequence ID" value="KAE9263486.1"/>
    <property type="molecule type" value="Genomic_DNA"/>
</dbReference>
<evidence type="ECO:0000313" key="2">
    <source>
        <dbReference type="Proteomes" id="UP000434957"/>
    </source>
</evidence>
<gene>
    <name evidence="1" type="ORF">PR003_g33141</name>
</gene>
<reference evidence="1 2" key="1">
    <citation type="submission" date="2018-08" db="EMBL/GenBank/DDBJ databases">
        <title>Genomic investigation of the strawberry pathogen Phytophthora fragariae indicates pathogenicity is determined by transcriptional variation in three key races.</title>
        <authorList>
            <person name="Adams T.M."/>
            <person name="Armitage A.D."/>
            <person name="Sobczyk M.K."/>
            <person name="Bates H.J."/>
            <person name="Dunwell J.M."/>
            <person name="Nellist C.F."/>
            <person name="Harrison R.J."/>
        </authorList>
    </citation>
    <scope>NUCLEOTIDE SEQUENCE [LARGE SCALE GENOMIC DNA]</scope>
    <source>
        <strain evidence="1 2">SCRP333</strain>
    </source>
</reference>
<comment type="caution">
    <text evidence="1">The sequence shown here is derived from an EMBL/GenBank/DDBJ whole genome shotgun (WGS) entry which is preliminary data.</text>
</comment>
<sequence>MANMLSLWSASLSSSLSHGYHFIYRENWTHCSQYARYLVEVVQAIACCRSTTPKVVRDRRRACSLVPASIHSTC</sequence>
<accession>A0A6A4AVJ3</accession>
<evidence type="ECO:0000313" key="1">
    <source>
        <dbReference type="EMBL" id="KAE9263486.1"/>
    </source>
</evidence>
<dbReference type="AlphaFoldDB" id="A0A6A4AVJ3"/>
<dbReference type="Proteomes" id="UP000434957">
    <property type="component" value="Unassembled WGS sequence"/>
</dbReference>
<keyword evidence="2" id="KW-1185">Reference proteome</keyword>
<name>A0A6A4AVJ3_9STRA</name>
<proteinExistence type="predicted"/>
<organism evidence="1 2">
    <name type="scientific">Phytophthora rubi</name>
    <dbReference type="NCBI Taxonomy" id="129364"/>
    <lineage>
        <taxon>Eukaryota</taxon>
        <taxon>Sar</taxon>
        <taxon>Stramenopiles</taxon>
        <taxon>Oomycota</taxon>
        <taxon>Peronosporomycetes</taxon>
        <taxon>Peronosporales</taxon>
        <taxon>Peronosporaceae</taxon>
        <taxon>Phytophthora</taxon>
    </lineage>
</organism>
<protein>
    <submittedName>
        <fullName evidence="1">Uncharacterized protein</fullName>
    </submittedName>
</protein>